<accession>A0A067QC57</accession>
<dbReference type="GO" id="GO:0004197">
    <property type="term" value="F:cysteine-type endopeptidase activity"/>
    <property type="evidence" value="ECO:0007669"/>
    <property type="project" value="InterPro"/>
</dbReference>
<evidence type="ECO:0000313" key="6">
    <source>
        <dbReference type="Proteomes" id="UP000027265"/>
    </source>
</evidence>
<name>A0A067QC57_9AGAM</name>
<dbReference type="PANTHER" id="PTHR48104">
    <property type="entry name" value="METACASPASE-4"/>
    <property type="match status" value="1"/>
</dbReference>
<gene>
    <name evidence="5" type="ORF">JAAARDRAFT_67479</name>
</gene>
<dbReference type="Pfam" id="PF00656">
    <property type="entry name" value="Peptidase_C14"/>
    <property type="match status" value="1"/>
</dbReference>
<keyword evidence="3" id="KW-0788">Thiol protease</keyword>
<dbReference type="Proteomes" id="UP000027265">
    <property type="component" value="Unassembled WGS sequence"/>
</dbReference>
<dbReference type="EMBL" id="KL197713">
    <property type="protein sequence ID" value="KDQ61082.1"/>
    <property type="molecule type" value="Genomic_DNA"/>
</dbReference>
<proteinExistence type="inferred from homology"/>
<comment type="similarity">
    <text evidence="1">Belongs to the peptidase C14B family.</text>
</comment>
<organism evidence="5 6">
    <name type="scientific">Jaapia argillacea MUCL 33604</name>
    <dbReference type="NCBI Taxonomy" id="933084"/>
    <lineage>
        <taxon>Eukaryota</taxon>
        <taxon>Fungi</taxon>
        <taxon>Dikarya</taxon>
        <taxon>Basidiomycota</taxon>
        <taxon>Agaricomycotina</taxon>
        <taxon>Agaricomycetes</taxon>
        <taxon>Agaricomycetidae</taxon>
        <taxon>Jaapiales</taxon>
        <taxon>Jaapiaceae</taxon>
        <taxon>Jaapia</taxon>
    </lineage>
</organism>
<dbReference type="Gene3D" id="3.40.50.1460">
    <property type="match status" value="1"/>
</dbReference>
<protein>
    <recommendedName>
        <fullName evidence="4">Peptidase C14 caspase domain-containing protein</fullName>
    </recommendedName>
</protein>
<dbReference type="SUPFAM" id="SSF52129">
    <property type="entry name" value="Caspase-like"/>
    <property type="match status" value="1"/>
</dbReference>
<keyword evidence="3" id="KW-0378">Hydrolase</keyword>
<dbReference type="GO" id="GO:0006915">
    <property type="term" value="P:apoptotic process"/>
    <property type="evidence" value="ECO:0007669"/>
    <property type="project" value="UniProtKB-KW"/>
</dbReference>
<dbReference type="AlphaFoldDB" id="A0A067QC57"/>
<reference evidence="6" key="1">
    <citation type="journal article" date="2014" name="Proc. Natl. Acad. Sci. U.S.A.">
        <title>Extensive sampling of basidiomycete genomes demonstrates inadequacy of the white-rot/brown-rot paradigm for wood decay fungi.</title>
        <authorList>
            <person name="Riley R."/>
            <person name="Salamov A.A."/>
            <person name="Brown D.W."/>
            <person name="Nagy L.G."/>
            <person name="Floudas D."/>
            <person name="Held B.W."/>
            <person name="Levasseur A."/>
            <person name="Lombard V."/>
            <person name="Morin E."/>
            <person name="Otillar R."/>
            <person name="Lindquist E.A."/>
            <person name="Sun H."/>
            <person name="LaButti K.M."/>
            <person name="Schmutz J."/>
            <person name="Jabbour D."/>
            <person name="Luo H."/>
            <person name="Baker S.E."/>
            <person name="Pisabarro A.G."/>
            <person name="Walton J.D."/>
            <person name="Blanchette R.A."/>
            <person name="Henrissat B."/>
            <person name="Martin F."/>
            <person name="Cullen D."/>
            <person name="Hibbett D.S."/>
            <person name="Grigoriev I.V."/>
        </authorList>
    </citation>
    <scope>NUCLEOTIDE SEQUENCE [LARGE SCALE GENOMIC DNA]</scope>
    <source>
        <strain evidence="6">MUCL 33604</strain>
    </source>
</reference>
<keyword evidence="2" id="KW-0053">Apoptosis</keyword>
<evidence type="ECO:0000256" key="3">
    <source>
        <dbReference type="ARBA" id="ARBA00022807"/>
    </source>
</evidence>
<dbReference type="PANTHER" id="PTHR48104:SF30">
    <property type="entry name" value="METACASPASE-1"/>
    <property type="match status" value="1"/>
</dbReference>
<evidence type="ECO:0000256" key="2">
    <source>
        <dbReference type="ARBA" id="ARBA00022703"/>
    </source>
</evidence>
<evidence type="ECO:0000313" key="5">
    <source>
        <dbReference type="EMBL" id="KDQ61082.1"/>
    </source>
</evidence>
<feature type="domain" description="Peptidase C14 caspase" evidence="4">
    <location>
        <begin position="43"/>
        <end position="294"/>
    </location>
</feature>
<evidence type="ECO:0000256" key="1">
    <source>
        <dbReference type="ARBA" id="ARBA00009005"/>
    </source>
</evidence>
<keyword evidence="6" id="KW-1185">Reference proteome</keyword>
<dbReference type="HOGENOM" id="CLU_011935_1_0_1"/>
<dbReference type="InterPro" id="IPR011600">
    <property type="entry name" value="Pept_C14_caspase"/>
</dbReference>
<dbReference type="OrthoDB" id="3223806at2759"/>
<dbReference type="GO" id="GO:0005737">
    <property type="term" value="C:cytoplasm"/>
    <property type="evidence" value="ECO:0007669"/>
    <property type="project" value="TreeGrafter"/>
</dbReference>
<sequence>MRLGFFKPSVKKYLGFLYCGHHPSTENSTDSSTAEVEELPRLYALIIAINEYASPAVGNLKGAVADAAAMKAYLEEDLGVPETQIRFLRDAEATRRAIIQQINDLIADQRIRRGDPILIFYAGHGGEADAPDGWEAGDSKIQMLVPVDFKTTVDEQVVHGIPDRTIGALLSRLAEEWGDNITVILDCCHSGSGTRGDNEDRIPRFTEISHNIPPKLDIGIWGDARSHKRAVVIAPGFLHHGLRSHILLAACGAKEFALEENGRGVFTSALLTTLSGVGAQNITYANLLQRLQGITEQNPQCEGFYRNRVLFDAKAQSQGKVLFKVEYDGNEYVMESGTARGIDIGDEFTLYKDPEPSKSSSSLAIFVVTTVYPMRSVLTPVSVPPRFRLNHPAFALQTKAGAKHDLRIYVAKHKKLTTLFKVLVPQMQRTRPDRPRIMQVGKGDAEMGIDIQGKEVVFDILDERLTKFNLHRIPFSAPLDSSILHPILDAAAHFHWHLRRTDEGHNLRGKVRLVFTEVKKVDGLLTEDLHPVTQGIGENLNVDGVINLVSSRDRMYGIKIVNDSSIPLYAALFYFDNSDFSIISLYHPPYAAQFKVDPPLRPNGSITLGYGSGGEVPYTYEVNKGQDVDVGFLKLFLSSEYVDFSDIPQLSPFKTVRHMRRADNLFRRISSWDTILVSVVIRRGCRQSIILSA</sequence>
<evidence type="ECO:0000259" key="4">
    <source>
        <dbReference type="Pfam" id="PF00656"/>
    </source>
</evidence>
<dbReference type="InParanoid" id="A0A067QC57"/>
<dbReference type="InterPro" id="IPR029030">
    <property type="entry name" value="Caspase-like_dom_sf"/>
</dbReference>
<dbReference type="InterPro" id="IPR050452">
    <property type="entry name" value="Metacaspase"/>
</dbReference>
<dbReference type="GO" id="GO:0006508">
    <property type="term" value="P:proteolysis"/>
    <property type="evidence" value="ECO:0007669"/>
    <property type="project" value="InterPro"/>
</dbReference>
<keyword evidence="3" id="KW-0645">Protease</keyword>